<protein>
    <submittedName>
        <fullName evidence="2">Uncharacterized protein</fullName>
    </submittedName>
</protein>
<feature type="region of interest" description="Disordered" evidence="1">
    <location>
        <begin position="1"/>
        <end position="60"/>
    </location>
</feature>
<accession>A0A1D2M566</accession>
<evidence type="ECO:0000313" key="2">
    <source>
        <dbReference type="EMBL" id="ODM88127.1"/>
    </source>
</evidence>
<evidence type="ECO:0000313" key="3">
    <source>
        <dbReference type="Proteomes" id="UP000094527"/>
    </source>
</evidence>
<evidence type="ECO:0000256" key="1">
    <source>
        <dbReference type="SAM" id="MobiDB-lite"/>
    </source>
</evidence>
<sequence length="60" mass="6594">RRPSARNRKPVNNQRDKIPNPVKRLDQAVGSPLSSDSSNGAKTPKPTESFETLLAAHTRT</sequence>
<gene>
    <name evidence="2" type="ORF">Ocin01_18557</name>
</gene>
<name>A0A1D2M566_ORCCI</name>
<feature type="compositionally biased region" description="Polar residues" evidence="1">
    <location>
        <begin position="32"/>
        <end position="41"/>
    </location>
</feature>
<keyword evidence="3" id="KW-1185">Reference proteome</keyword>
<proteinExistence type="predicted"/>
<reference evidence="2 3" key="1">
    <citation type="journal article" date="2016" name="Genome Biol. Evol.">
        <title>Gene Family Evolution Reflects Adaptation to Soil Environmental Stressors in the Genome of the Collembolan Orchesella cincta.</title>
        <authorList>
            <person name="Faddeeva-Vakhrusheva A."/>
            <person name="Derks M.F."/>
            <person name="Anvar S.Y."/>
            <person name="Agamennone V."/>
            <person name="Suring W."/>
            <person name="Smit S."/>
            <person name="van Straalen N.M."/>
            <person name="Roelofs D."/>
        </authorList>
    </citation>
    <scope>NUCLEOTIDE SEQUENCE [LARGE SCALE GENOMIC DNA]</scope>
    <source>
        <tissue evidence="2">Mixed pool</tissue>
    </source>
</reference>
<dbReference type="EMBL" id="LJIJ01004074">
    <property type="protein sequence ID" value="ODM88127.1"/>
    <property type="molecule type" value="Genomic_DNA"/>
</dbReference>
<comment type="caution">
    <text evidence="2">The sequence shown here is derived from an EMBL/GenBank/DDBJ whole genome shotgun (WGS) entry which is preliminary data.</text>
</comment>
<feature type="compositionally biased region" description="Basic and acidic residues" evidence="1">
    <location>
        <begin position="14"/>
        <end position="26"/>
    </location>
</feature>
<dbReference type="Proteomes" id="UP000094527">
    <property type="component" value="Unassembled WGS sequence"/>
</dbReference>
<organism evidence="2 3">
    <name type="scientific">Orchesella cincta</name>
    <name type="common">Springtail</name>
    <name type="synonym">Podura cincta</name>
    <dbReference type="NCBI Taxonomy" id="48709"/>
    <lineage>
        <taxon>Eukaryota</taxon>
        <taxon>Metazoa</taxon>
        <taxon>Ecdysozoa</taxon>
        <taxon>Arthropoda</taxon>
        <taxon>Hexapoda</taxon>
        <taxon>Collembola</taxon>
        <taxon>Entomobryomorpha</taxon>
        <taxon>Entomobryoidea</taxon>
        <taxon>Orchesellidae</taxon>
        <taxon>Orchesellinae</taxon>
        <taxon>Orchesella</taxon>
    </lineage>
</organism>
<dbReference type="AlphaFoldDB" id="A0A1D2M566"/>
<feature type="non-terminal residue" evidence="2">
    <location>
        <position position="1"/>
    </location>
</feature>